<dbReference type="SMART" id="SM00184">
    <property type="entry name" value="RING"/>
    <property type="match status" value="2"/>
</dbReference>
<dbReference type="PROSITE" id="PS50119">
    <property type="entry name" value="ZF_BBOX"/>
    <property type="match status" value="1"/>
</dbReference>
<comment type="caution">
    <text evidence="9">The sequence shown here is derived from an EMBL/GenBank/DDBJ whole genome shotgun (WGS) entry which is preliminary data.</text>
</comment>
<keyword evidence="4" id="KW-0862">Zinc</keyword>
<evidence type="ECO:0000313" key="9">
    <source>
        <dbReference type="EMBL" id="KAL1115565.1"/>
    </source>
</evidence>
<feature type="compositionally biased region" description="Low complexity" evidence="6">
    <location>
        <begin position="371"/>
        <end position="386"/>
    </location>
</feature>
<dbReference type="InterPro" id="IPR001841">
    <property type="entry name" value="Znf_RING"/>
</dbReference>
<organism evidence="9 10">
    <name type="scientific">Ranatra chinensis</name>
    <dbReference type="NCBI Taxonomy" id="642074"/>
    <lineage>
        <taxon>Eukaryota</taxon>
        <taxon>Metazoa</taxon>
        <taxon>Ecdysozoa</taxon>
        <taxon>Arthropoda</taxon>
        <taxon>Hexapoda</taxon>
        <taxon>Insecta</taxon>
        <taxon>Pterygota</taxon>
        <taxon>Neoptera</taxon>
        <taxon>Paraneoptera</taxon>
        <taxon>Hemiptera</taxon>
        <taxon>Heteroptera</taxon>
        <taxon>Panheteroptera</taxon>
        <taxon>Nepomorpha</taxon>
        <taxon>Nepidae</taxon>
        <taxon>Ranatrinae</taxon>
        <taxon>Ranatra</taxon>
    </lineage>
</organism>
<protein>
    <recommendedName>
        <fullName evidence="1">RING finger protein 207</fullName>
    </recommendedName>
</protein>
<feature type="domain" description="RING-type" evidence="7">
    <location>
        <begin position="27"/>
        <end position="65"/>
    </location>
</feature>
<dbReference type="CDD" id="cd19814">
    <property type="entry name" value="Bbox1_RNF207-like"/>
    <property type="match status" value="1"/>
</dbReference>
<sequence length="557" mass="62093">MFHCGGEGQGDQGSEGGQGQPRNPLICYVCKDYFTEPCILTCYHTFCARCLQGKAVDNKISCPICGASTQLKDGCTLPPPDTVIRHLIDLANTDNPPCSNCDKRDRPSMYFCSTCGQALCTQCRENTHRAKMFSTHEIVHMSKCTKDGHRRCAMHGEQYIMFSNSQRNMLCVNCFRDTPADARLHCVDIDTAYTQGCKNLERAILAVREVQGLVRSGIVACRSLLDELHHNTNTEKATIHSFCQGMQDAIVKTQSNMLLEVQRQYESKERVLHSQLVGLSGVLPVLQSHLLLCHTFSSMATKFQFLDLAYPMIDRLTLVSQLSQPLRPLQSSQIRTNYKSEFAHSLEPWIGEATTGGGGATPGGGSGGGKKQQQQPAKSKPAPSAGVDDGQFSLHCRAFETQMKELGAEVCAVRERLTHLQRDVAVLKRVGAQPLAKRHSNIARDCERLDSTLQQYHAELDRLRATFECLWQDQLRRIRLEQDIFQSQISEVVRVRCEVKQLACVAQELEPCVKRLSQQTTGGAPTDNMANLNSLIDQIASMNHGDQTSVYYLFLCR</sequence>
<dbReference type="Gene3D" id="3.30.40.10">
    <property type="entry name" value="Zinc/RING finger domain, C3HC4 (zinc finger)"/>
    <property type="match status" value="1"/>
</dbReference>
<dbReference type="InterPro" id="IPR000315">
    <property type="entry name" value="Znf_B-box"/>
</dbReference>
<accession>A0ABD0YK22</accession>
<evidence type="ECO:0000256" key="2">
    <source>
        <dbReference type="ARBA" id="ARBA00022723"/>
    </source>
</evidence>
<dbReference type="InterPro" id="IPR039320">
    <property type="entry name" value="RNF207"/>
</dbReference>
<keyword evidence="10" id="KW-1185">Reference proteome</keyword>
<dbReference type="Pfam" id="PF13445">
    <property type="entry name" value="zf-RING_UBOX"/>
    <property type="match status" value="1"/>
</dbReference>
<dbReference type="Pfam" id="PF00643">
    <property type="entry name" value="zf-B_box"/>
    <property type="match status" value="1"/>
</dbReference>
<evidence type="ECO:0000259" key="7">
    <source>
        <dbReference type="PROSITE" id="PS50089"/>
    </source>
</evidence>
<dbReference type="AlphaFoldDB" id="A0ABD0YK22"/>
<dbReference type="Proteomes" id="UP001558652">
    <property type="component" value="Unassembled WGS sequence"/>
</dbReference>
<evidence type="ECO:0000256" key="6">
    <source>
        <dbReference type="SAM" id="MobiDB-lite"/>
    </source>
</evidence>
<evidence type="ECO:0000313" key="10">
    <source>
        <dbReference type="Proteomes" id="UP001558652"/>
    </source>
</evidence>
<evidence type="ECO:0000256" key="3">
    <source>
        <dbReference type="ARBA" id="ARBA00022771"/>
    </source>
</evidence>
<dbReference type="PROSITE" id="PS00518">
    <property type="entry name" value="ZF_RING_1"/>
    <property type="match status" value="1"/>
</dbReference>
<dbReference type="InterPro" id="IPR027370">
    <property type="entry name" value="Znf-RING_euk"/>
</dbReference>
<keyword evidence="2" id="KW-0479">Metal-binding</keyword>
<evidence type="ECO:0000256" key="4">
    <source>
        <dbReference type="ARBA" id="ARBA00022833"/>
    </source>
</evidence>
<proteinExistence type="predicted"/>
<evidence type="ECO:0000259" key="8">
    <source>
        <dbReference type="PROSITE" id="PS50119"/>
    </source>
</evidence>
<dbReference type="SMART" id="SM00336">
    <property type="entry name" value="BBOX"/>
    <property type="match status" value="1"/>
</dbReference>
<dbReference type="Gene3D" id="1.20.58.1540">
    <property type="entry name" value="Actin interacting protein 3, C-terminal domain"/>
    <property type="match status" value="1"/>
</dbReference>
<dbReference type="PANTHER" id="PTHR22635:SF0">
    <property type="entry name" value="RING FINGER PROTEIN 207"/>
    <property type="match status" value="1"/>
</dbReference>
<dbReference type="PANTHER" id="PTHR22635">
    <property type="entry name" value="RING FINGER PROTEIN 207"/>
    <property type="match status" value="1"/>
</dbReference>
<dbReference type="EMBL" id="JBFDAA010000019">
    <property type="protein sequence ID" value="KAL1115565.1"/>
    <property type="molecule type" value="Genomic_DNA"/>
</dbReference>
<dbReference type="GO" id="GO:0008270">
    <property type="term" value="F:zinc ion binding"/>
    <property type="evidence" value="ECO:0007669"/>
    <property type="project" value="UniProtKB-KW"/>
</dbReference>
<evidence type="ECO:0000256" key="1">
    <source>
        <dbReference type="ARBA" id="ARBA00021526"/>
    </source>
</evidence>
<dbReference type="InterPro" id="IPR017907">
    <property type="entry name" value="Znf_RING_CS"/>
</dbReference>
<dbReference type="InterPro" id="IPR013083">
    <property type="entry name" value="Znf_RING/FYVE/PHD"/>
</dbReference>
<dbReference type="Gene3D" id="3.30.160.60">
    <property type="entry name" value="Classic Zinc Finger"/>
    <property type="match status" value="1"/>
</dbReference>
<name>A0ABD0YK22_9HEMI</name>
<gene>
    <name evidence="9" type="ORF">AAG570_005855</name>
</gene>
<feature type="compositionally biased region" description="Gly residues" evidence="6">
    <location>
        <begin position="354"/>
        <end position="370"/>
    </location>
</feature>
<evidence type="ECO:0000256" key="5">
    <source>
        <dbReference type="PROSITE-ProRule" id="PRU00024"/>
    </source>
</evidence>
<feature type="domain" description="B box-type" evidence="8">
    <location>
        <begin position="93"/>
        <end position="141"/>
    </location>
</feature>
<feature type="region of interest" description="Disordered" evidence="6">
    <location>
        <begin position="351"/>
        <end position="387"/>
    </location>
</feature>
<dbReference type="SUPFAM" id="SSF57850">
    <property type="entry name" value="RING/U-box"/>
    <property type="match status" value="1"/>
</dbReference>
<keyword evidence="3 5" id="KW-0863">Zinc-finger</keyword>
<reference evidence="9 10" key="1">
    <citation type="submission" date="2024-07" db="EMBL/GenBank/DDBJ databases">
        <title>Chromosome-level genome assembly of the water stick insect Ranatra chinensis (Heteroptera: Nepidae).</title>
        <authorList>
            <person name="Liu X."/>
        </authorList>
    </citation>
    <scope>NUCLEOTIDE SEQUENCE [LARGE SCALE GENOMIC DNA]</scope>
    <source>
        <strain evidence="9">Cailab_2021Rc</strain>
        <tissue evidence="9">Muscle</tissue>
    </source>
</reference>
<dbReference type="PROSITE" id="PS50089">
    <property type="entry name" value="ZF_RING_2"/>
    <property type="match status" value="1"/>
</dbReference>